<comment type="cofactor">
    <cofactor evidence="1">
        <name>Mg(2+)</name>
        <dbReference type="ChEBI" id="CHEBI:18420"/>
    </cofactor>
</comment>
<dbReference type="FunFam" id="3.30.70.270:FF:000001">
    <property type="entry name" value="Diguanylate cyclase domain protein"/>
    <property type="match status" value="1"/>
</dbReference>
<dbReference type="STRING" id="425504.SAMN05216206_2079"/>
<dbReference type="PROSITE" id="PS50887">
    <property type="entry name" value="GGDEF"/>
    <property type="match status" value="1"/>
</dbReference>
<dbReference type="Pfam" id="PF00072">
    <property type="entry name" value="Response_reg"/>
    <property type="match status" value="1"/>
</dbReference>
<dbReference type="SMART" id="SM00448">
    <property type="entry name" value="REC"/>
    <property type="match status" value="1"/>
</dbReference>
<protein>
    <recommendedName>
        <fullName evidence="3">diguanylate cyclase</fullName>
        <ecNumber evidence="3">2.7.7.65</ecNumber>
    </recommendedName>
</protein>
<dbReference type="InterPro" id="IPR029787">
    <property type="entry name" value="Nucleotide_cyclase"/>
</dbReference>
<evidence type="ECO:0000256" key="1">
    <source>
        <dbReference type="ARBA" id="ARBA00001946"/>
    </source>
</evidence>
<proteinExistence type="predicted"/>
<keyword evidence="9" id="KW-1185">Reference proteome</keyword>
<reference evidence="9" key="1">
    <citation type="submission" date="2016-10" db="EMBL/GenBank/DDBJ databases">
        <authorList>
            <person name="Varghese N."/>
            <person name="Submissions S."/>
        </authorList>
    </citation>
    <scope>NUCLEOTIDE SEQUENCE [LARGE SCALE GENOMIC DNA]</scope>
    <source>
        <strain evidence="9">LMG 24016</strain>
    </source>
</reference>
<dbReference type="GO" id="GO:1902201">
    <property type="term" value="P:negative regulation of bacterial-type flagellum-dependent cell motility"/>
    <property type="evidence" value="ECO:0007669"/>
    <property type="project" value="TreeGrafter"/>
</dbReference>
<dbReference type="InterPro" id="IPR050469">
    <property type="entry name" value="Diguanylate_Cyclase"/>
</dbReference>
<dbReference type="EMBL" id="FOQL01000002">
    <property type="protein sequence ID" value="SFI38371.1"/>
    <property type="molecule type" value="Genomic_DNA"/>
</dbReference>
<comment type="catalytic activity">
    <reaction evidence="4">
        <text>2 GTP = 3',3'-c-di-GMP + 2 diphosphate</text>
        <dbReference type="Rhea" id="RHEA:24898"/>
        <dbReference type="ChEBI" id="CHEBI:33019"/>
        <dbReference type="ChEBI" id="CHEBI:37565"/>
        <dbReference type="ChEBI" id="CHEBI:58805"/>
        <dbReference type="EC" id="2.7.7.65"/>
    </reaction>
</comment>
<feature type="modified residue" description="4-aspartylphosphate" evidence="5">
    <location>
        <position position="61"/>
    </location>
</feature>
<evidence type="ECO:0000256" key="2">
    <source>
        <dbReference type="ARBA" id="ARBA00004533"/>
    </source>
</evidence>
<comment type="subcellular location">
    <subcellularLocation>
        <location evidence="2">Cell inner membrane</location>
    </subcellularLocation>
</comment>
<evidence type="ECO:0000256" key="3">
    <source>
        <dbReference type="ARBA" id="ARBA00012528"/>
    </source>
</evidence>
<dbReference type="CDD" id="cd01949">
    <property type="entry name" value="GGDEF"/>
    <property type="match status" value="1"/>
</dbReference>
<gene>
    <name evidence="8" type="ORF">SAMN05216206_2079</name>
</gene>
<dbReference type="InterPro" id="IPR001789">
    <property type="entry name" value="Sig_transdc_resp-reg_receiver"/>
</dbReference>
<dbReference type="InterPro" id="IPR043128">
    <property type="entry name" value="Rev_trsase/Diguanyl_cyclase"/>
</dbReference>
<evidence type="ECO:0000259" key="6">
    <source>
        <dbReference type="PROSITE" id="PS50110"/>
    </source>
</evidence>
<feature type="domain" description="GGDEF" evidence="7">
    <location>
        <begin position="171"/>
        <end position="308"/>
    </location>
</feature>
<dbReference type="SUPFAM" id="SSF52172">
    <property type="entry name" value="CheY-like"/>
    <property type="match status" value="1"/>
</dbReference>
<dbReference type="SMART" id="SM00267">
    <property type="entry name" value="GGDEF"/>
    <property type="match status" value="1"/>
</dbReference>
<dbReference type="OrthoDB" id="9812260at2"/>
<feature type="domain" description="Response regulatory" evidence="6">
    <location>
        <begin position="13"/>
        <end position="128"/>
    </location>
</feature>
<dbReference type="InterPro" id="IPR000160">
    <property type="entry name" value="GGDEF_dom"/>
</dbReference>
<dbReference type="GO" id="GO:0043709">
    <property type="term" value="P:cell adhesion involved in single-species biofilm formation"/>
    <property type="evidence" value="ECO:0007669"/>
    <property type="project" value="TreeGrafter"/>
</dbReference>
<dbReference type="RefSeq" id="WP_090241868.1">
    <property type="nucleotide sequence ID" value="NZ_FOQL01000002.1"/>
</dbReference>
<dbReference type="GO" id="GO:0005886">
    <property type="term" value="C:plasma membrane"/>
    <property type="evidence" value="ECO:0007669"/>
    <property type="project" value="UniProtKB-SubCell"/>
</dbReference>
<dbReference type="Pfam" id="PF00990">
    <property type="entry name" value="GGDEF"/>
    <property type="match status" value="1"/>
</dbReference>
<dbReference type="PROSITE" id="PS50110">
    <property type="entry name" value="RESPONSE_REGULATORY"/>
    <property type="match status" value="1"/>
</dbReference>
<evidence type="ECO:0000256" key="5">
    <source>
        <dbReference type="PROSITE-ProRule" id="PRU00169"/>
    </source>
</evidence>
<keyword evidence="5" id="KW-0597">Phosphoprotein</keyword>
<evidence type="ECO:0000313" key="8">
    <source>
        <dbReference type="EMBL" id="SFI38371.1"/>
    </source>
</evidence>
<dbReference type="EC" id="2.7.7.65" evidence="3"/>
<dbReference type="Gene3D" id="3.30.70.270">
    <property type="match status" value="1"/>
</dbReference>
<organism evidence="8 9">
    <name type="scientific">Pseudomonas guineae</name>
    <dbReference type="NCBI Taxonomy" id="425504"/>
    <lineage>
        <taxon>Bacteria</taxon>
        <taxon>Pseudomonadati</taxon>
        <taxon>Pseudomonadota</taxon>
        <taxon>Gammaproteobacteria</taxon>
        <taxon>Pseudomonadales</taxon>
        <taxon>Pseudomonadaceae</taxon>
        <taxon>Pseudomonas</taxon>
    </lineage>
</organism>
<dbReference type="InterPro" id="IPR011006">
    <property type="entry name" value="CheY-like_superfamily"/>
</dbReference>
<evidence type="ECO:0000256" key="4">
    <source>
        <dbReference type="ARBA" id="ARBA00034247"/>
    </source>
</evidence>
<sequence length="308" mass="34174">MSFWIEHYQGRPKLLVVDDQPINIRIINELFRADCDMHMATHGEQAIATSKTLQPDLILLDIMMEGMDGLEVCRRLKSDSTTAAIPVIFITAKSEENDEALGLELGAVDYISKPLNSAIVRARVKTHLTLKLQNDYLKGLASLDGLTGIPNRRAFDVRLTQAWNQACREGGTLSLMMIDIDYFKRYNDHFGHLLGDQCLRQVAETIAQSVNRPYDMAARFGGEEFVCILPDTHLQGALTLAKKIQHSISQLAIAHPASAVSEQLTLSIGIASLMPRIGSEPTELIALADKQLYQAKNNGRNQVHCPPD</sequence>
<dbReference type="Gene3D" id="3.40.50.2300">
    <property type="match status" value="1"/>
</dbReference>
<evidence type="ECO:0000259" key="7">
    <source>
        <dbReference type="PROSITE" id="PS50887"/>
    </source>
</evidence>
<dbReference type="GO" id="GO:0052621">
    <property type="term" value="F:diguanylate cyclase activity"/>
    <property type="evidence" value="ECO:0007669"/>
    <property type="project" value="UniProtKB-EC"/>
</dbReference>
<dbReference type="PANTHER" id="PTHR45138">
    <property type="entry name" value="REGULATORY COMPONENTS OF SENSORY TRANSDUCTION SYSTEM"/>
    <property type="match status" value="1"/>
</dbReference>
<dbReference type="NCBIfam" id="TIGR00254">
    <property type="entry name" value="GGDEF"/>
    <property type="match status" value="1"/>
</dbReference>
<dbReference type="SUPFAM" id="SSF55073">
    <property type="entry name" value="Nucleotide cyclase"/>
    <property type="match status" value="1"/>
</dbReference>
<accession>A0A1I3HRS9</accession>
<dbReference type="Proteomes" id="UP000243606">
    <property type="component" value="Unassembled WGS sequence"/>
</dbReference>
<dbReference type="PANTHER" id="PTHR45138:SF9">
    <property type="entry name" value="DIGUANYLATE CYCLASE DGCM-RELATED"/>
    <property type="match status" value="1"/>
</dbReference>
<name>A0A1I3HRS9_9PSED</name>
<dbReference type="AlphaFoldDB" id="A0A1I3HRS9"/>
<evidence type="ECO:0000313" key="9">
    <source>
        <dbReference type="Proteomes" id="UP000243606"/>
    </source>
</evidence>
<dbReference type="GO" id="GO:0000160">
    <property type="term" value="P:phosphorelay signal transduction system"/>
    <property type="evidence" value="ECO:0007669"/>
    <property type="project" value="InterPro"/>
</dbReference>